<dbReference type="PROSITE" id="PS51257">
    <property type="entry name" value="PROKAR_LIPOPROTEIN"/>
    <property type="match status" value="1"/>
</dbReference>
<dbReference type="EMBL" id="CP110636">
    <property type="protein sequence ID" value="UZJ29898.1"/>
    <property type="molecule type" value="Genomic_DNA"/>
</dbReference>
<feature type="region of interest" description="Disordered" evidence="1">
    <location>
        <begin position="32"/>
        <end position="83"/>
    </location>
</feature>
<evidence type="ECO:0000313" key="4">
    <source>
        <dbReference type="Proteomes" id="UP001164959"/>
    </source>
</evidence>
<feature type="compositionally biased region" description="Low complexity" evidence="1">
    <location>
        <begin position="55"/>
        <end position="67"/>
    </location>
</feature>
<evidence type="ECO:0000313" key="3">
    <source>
        <dbReference type="EMBL" id="UZJ29898.1"/>
    </source>
</evidence>
<feature type="signal peptide" evidence="2">
    <location>
        <begin position="1"/>
        <end position="23"/>
    </location>
</feature>
<keyword evidence="2" id="KW-0732">Signal</keyword>
<reference evidence="3" key="1">
    <citation type="submission" date="2022-11" db="EMBL/GenBank/DDBJ databases">
        <title>Identification and genomic analyses of a novel endophytic actinobacterium Streptomyces endophytica sp. nov. with potential for biocontrol of Yam anthracnose.</title>
        <authorList>
            <person name="Huang X."/>
        </authorList>
    </citation>
    <scope>NUCLEOTIDE SEQUENCE</scope>
    <source>
        <strain evidence="3">HNM0140</strain>
    </source>
</reference>
<dbReference type="RefSeq" id="WP_265361403.1">
    <property type="nucleotide sequence ID" value="NZ_CP110636.1"/>
</dbReference>
<name>A0ABY6P8G6_9ACTN</name>
<evidence type="ECO:0000256" key="1">
    <source>
        <dbReference type="SAM" id="MobiDB-lite"/>
    </source>
</evidence>
<protein>
    <submittedName>
        <fullName evidence="3">Uncharacterized protein</fullName>
    </submittedName>
</protein>
<proteinExistence type="predicted"/>
<feature type="chain" id="PRO_5045504645" evidence="2">
    <location>
        <begin position="24"/>
        <end position="83"/>
    </location>
</feature>
<keyword evidence="4" id="KW-1185">Reference proteome</keyword>
<gene>
    <name evidence="3" type="ORF">OJ254_04935</name>
</gene>
<sequence length="83" mass="8492">MRRSSGRRTAPVAAAVLAVAALAVGCRPVTVTRTGAPDSKGVRYAPTTPAPPPLTARTAPAARHTAPARPPRTGHPAPRARAR</sequence>
<organism evidence="3 4">
    <name type="scientific">Streptomyces endophytica</name>
    <dbReference type="NCBI Taxonomy" id="2991496"/>
    <lineage>
        <taxon>Bacteria</taxon>
        <taxon>Bacillati</taxon>
        <taxon>Actinomycetota</taxon>
        <taxon>Actinomycetes</taxon>
        <taxon>Kitasatosporales</taxon>
        <taxon>Streptomycetaceae</taxon>
        <taxon>Streptomyces</taxon>
    </lineage>
</organism>
<evidence type="ECO:0000256" key="2">
    <source>
        <dbReference type="SAM" id="SignalP"/>
    </source>
</evidence>
<dbReference type="Proteomes" id="UP001164959">
    <property type="component" value="Chromosome"/>
</dbReference>
<accession>A0ABY6P8G6</accession>